<dbReference type="RefSeq" id="XP_056578689.1">
    <property type="nucleotide sequence ID" value="XM_056722439.1"/>
</dbReference>
<sequence length="117" mass="13377">MRRIDRVLASNPTIDNDFAHGSIVMGFEVRLLEFVNRMLALRAEEQDDRAVEERIWQAMNQDNISSTGGTTAVETLDKRHTVTGNIENTMRSHFLISFFQNQSSVSTKCRIQSNDFP</sequence>
<accession>A0A9W9SAR3</accession>
<gene>
    <name evidence="1" type="ORF">N7517_004709</name>
</gene>
<dbReference type="GeneID" id="81461622"/>
<evidence type="ECO:0000313" key="2">
    <source>
        <dbReference type="Proteomes" id="UP001147752"/>
    </source>
</evidence>
<proteinExistence type="predicted"/>
<evidence type="ECO:0000313" key="1">
    <source>
        <dbReference type="EMBL" id="KAJ5372703.1"/>
    </source>
</evidence>
<comment type="caution">
    <text evidence="1">The sequence shown here is derived from an EMBL/GenBank/DDBJ whole genome shotgun (WGS) entry which is preliminary data.</text>
</comment>
<dbReference type="EMBL" id="JAPZBT010000002">
    <property type="protein sequence ID" value="KAJ5372703.1"/>
    <property type="molecule type" value="Genomic_DNA"/>
</dbReference>
<keyword evidence="2" id="KW-1185">Reference proteome</keyword>
<protein>
    <submittedName>
        <fullName evidence="1">Uncharacterized protein</fullName>
    </submittedName>
</protein>
<organism evidence="1 2">
    <name type="scientific">Penicillium concentricum</name>
    <dbReference type="NCBI Taxonomy" id="293559"/>
    <lineage>
        <taxon>Eukaryota</taxon>
        <taxon>Fungi</taxon>
        <taxon>Dikarya</taxon>
        <taxon>Ascomycota</taxon>
        <taxon>Pezizomycotina</taxon>
        <taxon>Eurotiomycetes</taxon>
        <taxon>Eurotiomycetidae</taxon>
        <taxon>Eurotiales</taxon>
        <taxon>Aspergillaceae</taxon>
        <taxon>Penicillium</taxon>
    </lineage>
</organism>
<name>A0A9W9SAR3_9EURO</name>
<dbReference type="AlphaFoldDB" id="A0A9W9SAR3"/>
<reference evidence="1" key="2">
    <citation type="journal article" date="2023" name="IMA Fungus">
        <title>Comparative genomic study of the Penicillium genus elucidates a diverse pangenome and 15 lateral gene transfer events.</title>
        <authorList>
            <person name="Petersen C."/>
            <person name="Sorensen T."/>
            <person name="Nielsen M.R."/>
            <person name="Sondergaard T.E."/>
            <person name="Sorensen J.L."/>
            <person name="Fitzpatrick D.A."/>
            <person name="Frisvad J.C."/>
            <person name="Nielsen K.L."/>
        </authorList>
    </citation>
    <scope>NUCLEOTIDE SEQUENCE</scope>
    <source>
        <strain evidence="1">IBT 3081</strain>
    </source>
</reference>
<reference evidence="1" key="1">
    <citation type="submission" date="2022-12" db="EMBL/GenBank/DDBJ databases">
        <authorList>
            <person name="Petersen C."/>
        </authorList>
    </citation>
    <scope>NUCLEOTIDE SEQUENCE</scope>
    <source>
        <strain evidence="1">IBT 3081</strain>
    </source>
</reference>
<dbReference type="Proteomes" id="UP001147752">
    <property type="component" value="Unassembled WGS sequence"/>
</dbReference>